<reference evidence="1 2" key="1">
    <citation type="journal article" date="2019" name="Sci. Rep.">
        <title>Orb-weaving spider Araneus ventricosus genome elucidates the spidroin gene catalogue.</title>
        <authorList>
            <person name="Kono N."/>
            <person name="Nakamura H."/>
            <person name="Ohtoshi R."/>
            <person name="Moran D.A.P."/>
            <person name="Shinohara A."/>
            <person name="Yoshida Y."/>
            <person name="Fujiwara M."/>
            <person name="Mori M."/>
            <person name="Tomita M."/>
            <person name="Arakawa K."/>
        </authorList>
    </citation>
    <scope>NUCLEOTIDE SEQUENCE [LARGE SCALE GENOMIC DNA]</scope>
</reference>
<evidence type="ECO:0000313" key="1">
    <source>
        <dbReference type="EMBL" id="GBM32809.1"/>
    </source>
</evidence>
<comment type="caution">
    <text evidence="1">The sequence shown here is derived from an EMBL/GenBank/DDBJ whole genome shotgun (WGS) entry which is preliminary data.</text>
</comment>
<gene>
    <name evidence="1" type="ORF">AVEN_216517_1</name>
</gene>
<dbReference type="Proteomes" id="UP000499080">
    <property type="component" value="Unassembled WGS sequence"/>
</dbReference>
<dbReference type="AlphaFoldDB" id="A0A4Y2EWY2"/>
<protein>
    <submittedName>
        <fullName evidence="1">Uncharacterized protein</fullName>
    </submittedName>
</protein>
<proteinExistence type="predicted"/>
<dbReference type="OrthoDB" id="10555169at2759"/>
<sequence length="122" mass="13034">MATEQSKYWVLCKECRVLGLLHVKSYVETNCPPAGVVRKFGEGVPAQVVVAFACVVALSGATYIPTYLGGYGYALAATPAVSYVPAPVSYALPAAAPVASGGYVRYETPHFAYSYEHPILRK</sequence>
<keyword evidence="2" id="KW-1185">Reference proteome</keyword>
<evidence type="ECO:0000313" key="2">
    <source>
        <dbReference type="Proteomes" id="UP000499080"/>
    </source>
</evidence>
<dbReference type="EMBL" id="BGPR01000718">
    <property type="protein sequence ID" value="GBM32809.1"/>
    <property type="molecule type" value="Genomic_DNA"/>
</dbReference>
<name>A0A4Y2EWY2_ARAVE</name>
<accession>A0A4Y2EWY2</accession>
<organism evidence="1 2">
    <name type="scientific">Araneus ventricosus</name>
    <name type="common">Orbweaver spider</name>
    <name type="synonym">Epeira ventricosa</name>
    <dbReference type="NCBI Taxonomy" id="182803"/>
    <lineage>
        <taxon>Eukaryota</taxon>
        <taxon>Metazoa</taxon>
        <taxon>Ecdysozoa</taxon>
        <taxon>Arthropoda</taxon>
        <taxon>Chelicerata</taxon>
        <taxon>Arachnida</taxon>
        <taxon>Araneae</taxon>
        <taxon>Araneomorphae</taxon>
        <taxon>Entelegynae</taxon>
        <taxon>Araneoidea</taxon>
        <taxon>Araneidae</taxon>
        <taxon>Araneus</taxon>
    </lineage>
</organism>